<sequence>MKQLFNSSAFKYTLIVLSVMAIIKFVWVVVGFILLPSTTIELNSPNRVKPLYYRIVLAKRDSSIIDKPKVIKKPIKTKATMRGIRLIGIYIDANNTIVTLEKLSKRKVISKGESFNGFKLVGATKYYALFNKSNKEYKLEFKKMKSKKSKSKAIIREVEDIVESKKETNQDIEDDGYTKTVKREFLNNYMKNPKNIWKDITINEIKSGKSIVGFRVRFVRKGSGFDKLGIRKGDLILEINGEKLNSTKSAFNAYKEIKSIENLTLTIKRNNQEMELEYEIK</sequence>
<dbReference type="AlphaFoldDB" id="A0A1W1EJG8"/>
<dbReference type="Pfam" id="PF13180">
    <property type="entry name" value="PDZ_2"/>
    <property type="match status" value="1"/>
</dbReference>
<reference evidence="3" key="1">
    <citation type="submission" date="2016-10" db="EMBL/GenBank/DDBJ databases">
        <authorList>
            <person name="de Groot N.N."/>
        </authorList>
    </citation>
    <scope>NUCLEOTIDE SEQUENCE</scope>
</reference>
<proteinExistence type="predicted"/>
<organism evidence="3">
    <name type="scientific">hydrothermal vent metagenome</name>
    <dbReference type="NCBI Taxonomy" id="652676"/>
    <lineage>
        <taxon>unclassified sequences</taxon>
        <taxon>metagenomes</taxon>
        <taxon>ecological metagenomes</taxon>
    </lineage>
</organism>
<accession>A0A1W1EJG8</accession>
<keyword evidence="1" id="KW-0472">Membrane</keyword>
<evidence type="ECO:0000256" key="1">
    <source>
        <dbReference type="SAM" id="Phobius"/>
    </source>
</evidence>
<feature type="transmembrane region" description="Helical" evidence="1">
    <location>
        <begin position="12"/>
        <end position="35"/>
    </location>
</feature>
<keyword evidence="1" id="KW-1133">Transmembrane helix</keyword>
<dbReference type="Gene3D" id="2.30.42.10">
    <property type="match status" value="1"/>
</dbReference>
<dbReference type="SMART" id="SM00228">
    <property type="entry name" value="PDZ"/>
    <property type="match status" value="1"/>
</dbReference>
<dbReference type="EMBL" id="FRYL01000023">
    <property type="protein sequence ID" value="SHO81010.1"/>
    <property type="molecule type" value="Genomic_DNA"/>
</dbReference>
<feature type="domain" description="PDZ" evidence="2">
    <location>
        <begin position="196"/>
        <end position="271"/>
    </location>
</feature>
<dbReference type="InterPro" id="IPR036034">
    <property type="entry name" value="PDZ_sf"/>
</dbReference>
<dbReference type="InterPro" id="IPR001478">
    <property type="entry name" value="PDZ"/>
</dbReference>
<evidence type="ECO:0000313" key="3">
    <source>
        <dbReference type="EMBL" id="SHO81010.1"/>
    </source>
</evidence>
<name>A0A1W1EJG8_9ZZZZ</name>
<keyword evidence="1" id="KW-0812">Transmembrane</keyword>
<dbReference type="SUPFAM" id="SSF50156">
    <property type="entry name" value="PDZ domain-like"/>
    <property type="match status" value="1"/>
</dbReference>
<gene>
    <name evidence="3" type="ORF">MNB_SV-15-62</name>
</gene>
<protein>
    <submittedName>
        <fullName evidence="3">General secretion pathway protein C</fullName>
    </submittedName>
</protein>
<evidence type="ECO:0000259" key="2">
    <source>
        <dbReference type="SMART" id="SM00228"/>
    </source>
</evidence>